<dbReference type="Proteomes" id="UP000252100">
    <property type="component" value="Chromosome"/>
</dbReference>
<protein>
    <submittedName>
        <fullName evidence="10">Acyl-CoA dehydrogenase</fullName>
    </submittedName>
</protein>
<dbReference type="InterPro" id="IPR037069">
    <property type="entry name" value="AcylCoA_DH/ox_N_sf"/>
</dbReference>
<feature type="domain" description="Acyl-CoA dehydrogenase/oxidase N-terminal" evidence="9">
    <location>
        <begin position="11"/>
        <end position="123"/>
    </location>
</feature>
<feature type="domain" description="Acyl-CoA dehydrogenase/oxidase C-terminal" evidence="7">
    <location>
        <begin position="233"/>
        <end position="381"/>
    </location>
</feature>
<dbReference type="GO" id="GO:0003995">
    <property type="term" value="F:acyl-CoA dehydrogenase activity"/>
    <property type="evidence" value="ECO:0007669"/>
    <property type="project" value="TreeGrafter"/>
</dbReference>
<dbReference type="InterPro" id="IPR009100">
    <property type="entry name" value="AcylCoA_DH/oxidase_NM_dom_sf"/>
</dbReference>
<dbReference type="Gene3D" id="1.20.140.10">
    <property type="entry name" value="Butyryl-CoA Dehydrogenase, subunit A, domain 3"/>
    <property type="match status" value="1"/>
</dbReference>
<dbReference type="PANTHER" id="PTHR43884">
    <property type="entry name" value="ACYL-COA DEHYDROGENASE"/>
    <property type="match status" value="1"/>
</dbReference>
<comment type="similarity">
    <text evidence="2 6">Belongs to the acyl-CoA dehydrogenase family.</text>
</comment>
<reference evidence="10 11" key="1">
    <citation type="journal article" date="2018" name="J. Microbiol.">
        <title>Salicibibacter kimchii gen. nov., sp. nov., a moderately halophilic and alkalitolerant bacterium in the family Bacillaceae, isolated from kimchi.</title>
        <authorList>
            <person name="Jang J.Y."/>
            <person name="Oh Y.J."/>
            <person name="Lim S.K."/>
            <person name="Park H.K."/>
            <person name="Lee C."/>
            <person name="Kim J.Y."/>
            <person name="Lee M.A."/>
            <person name="Choi H.J."/>
        </authorList>
    </citation>
    <scope>NUCLEOTIDE SEQUENCE [LARGE SCALE GENOMIC DNA]</scope>
    <source>
        <strain evidence="10 11">NKC1-1</strain>
    </source>
</reference>
<dbReference type="PANTHER" id="PTHR43884:SF12">
    <property type="entry name" value="ISOVALERYL-COA DEHYDROGENASE, MITOCHONDRIAL-RELATED"/>
    <property type="match status" value="1"/>
</dbReference>
<dbReference type="AlphaFoldDB" id="A0A345BW49"/>
<comment type="cofactor">
    <cofactor evidence="1 6">
        <name>FAD</name>
        <dbReference type="ChEBI" id="CHEBI:57692"/>
    </cofactor>
</comment>
<dbReference type="InterPro" id="IPR036250">
    <property type="entry name" value="AcylCo_DH-like_C"/>
</dbReference>
<evidence type="ECO:0000256" key="2">
    <source>
        <dbReference type="ARBA" id="ARBA00009347"/>
    </source>
</evidence>
<evidence type="ECO:0000256" key="6">
    <source>
        <dbReference type="RuleBase" id="RU362125"/>
    </source>
</evidence>
<keyword evidence="11" id="KW-1185">Reference proteome</keyword>
<dbReference type="SUPFAM" id="SSF47203">
    <property type="entry name" value="Acyl-CoA dehydrogenase C-terminal domain-like"/>
    <property type="match status" value="1"/>
</dbReference>
<dbReference type="EMBL" id="CP031092">
    <property type="protein sequence ID" value="AXF55180.1"/>
    <property type="molecule type" value="Genomic_DNA"/>
</dbReference>
<evidence type="ECO:0000259" key="9">
    <source>
        <dbReference type="Pfam" id="PF02771"/>
    </source>
</evidence>
<dbReference type="GO" id="GO:0050660">
    <property type="term" value="F:flavin adenine dinucleotide binding"/>
    <property type="evidence" value="ECO:0007669"/>
    <property type="project" value="InterPro"/>
</dbReference>
<gene>
    <name evidence="10" type="ORF">DT065_03535</name>
</gene>
<keyword evidence="5 6" id="KW-0560">Oxidoreductase</keyword>
<evidence type="ECO:0000256" key="3">
    <source>
        <dbReference type="ARBA" id="ARBA00022630"/>
    </source>
</evidence>
<evidence type="ECO:0000259" key="8">
    <source>
        <dbReference type="Pfam" id="PF02770"/>
    </source>
</evidence>
<dbReference type="Pfam" id="PF00441">
    <property type="entry name" value="Acyl-CoA_dh_1"/>
    <property type="match status" value="1"/>
</dbReference>
<accession>A0A345BW49</accession>
<dbReference type="InterPro" id="IPR046373">
    <property type="entry name" value="Acyl-CoA_Oxase/DH_mid-dom_sf"/>
</dbReference>
<dbReference type="Gene3D" id="1.10.540.10">
    <property type="entry name" value="Acyl-CoA dehydrogenase/oxidase, N-terminal domain"/>
    <property type="match status" value="1"/>
</dbReference>
<dbReference type="InterPro" id="IPR009075">
    <property type="entry name" value="AcylCo_DH/oxidase_C"/>
</dbReference>
<sequence>MRWSKMNFDFTEEQNMLKRSVRKLSTEVLEPAIQKQERDIPFSKNFSLRMLKELQPYGFLDNTIAEENGGSGLDPLTYALMYEEIPIDLKSLVGISSSFTKGIANNGTESQKERFLPGLLSGDKIGCSAITEPNVGSNAAMLKTSAYLDGDEWVVNGTKTFISNGQIADYVNVVVQFDSSKKGKGLGTLIIEKEESPFQVKPLQTLGFKNGHLAELYFDNVRVPKENLLNPEGTGLKSTLIGFQTYRCFVATHANSLAQKALDYSLEYVKEREQFGRPIGSFQLVQEMLADMKTDVDASKLITYRALDMLSKGRRCPVESSMAKQFATEMAVRVTSKAIQIHGAYGLTTEFPLEGLFRNARMLTIPDGTTQIQKMIMGRELTGLRAFD</sequence>
<evidence type="ECO:0000313" key="11">
    <source>
        <dbReference type="Proteomes" id="UP000252100"/>
    </source>
</evidence>
<evidence type="ECO:0000313" key="10">
    <source>
        <dbReference type="EMBL" id="AXF55180.1"/>
    </source>
</evidence>
<dbReference type="InterPro" id="IPR013786">
    <property type="entry name" value="AcylCoA_DH/ox_N"/>
</dbReference>
<proteinExistence type="inferred from homology"/>
<dbReference type="Gene3D" id="2.40.110.10">
    <property type="entry name" value="Butyryl-CoA Dehydrogenase, subunit A, domain 2"/>
    <property type="match status" value="1"/>
</dbReference>
<evidence type="ECO:0000256" key="5">
    <source>
        <dbReference type="ARBA" id="ARBA00023002"/>
    </source>
</evidence>
<organism evidence="10 11">
    <name type="scientific">Salicibibacter kimchii</name>
    <dbReference type="NCBI Taxonomy" id="2099786"/>
    <lineage>
        <taxon>Bacteria</taxon>
        <taxon>Bacillati</taxon>
        <taxon>Bacillota</taxon>
        <taxon>Bacilli</taxon>
        <taxon>Bacillales</taxon>
        <taxon>Bacillaceae</taxon>
        <taxon>Salicibibacter</taxon>
    </lineage>
</organism>
<dbReference type="SUPFAM" id="SSF56645">
    <property type="entry name" value="Acyl-CoA dehydrogenase NM domain-like"/>
    <property type="match status" value="1"/>
</dbReference>
<dbReference type="Pfam" id="PF02771">
    <property type="entry name" value="Acyl-CoA_dh_N"/>
    <property type="match status" value="1"/>
</dbReference>
<name>A0A345BW49_9BACI</name>
<dbReference type="KEGG" id="rue:DT065_03535"/>
<dbReference type="InterPro" id="IPR006091">
    <property type="entry name" value="Acyl-CoA_Oxase/DH_mid-dom"/>
</dbReference>
<dbReference type="FunFam" id="1.20.140.10:FF:000001">
    <property type="entry name" value="Acyl-CoA dehydrogenase"/>
    <property type="match status" value="1"/>
</dbReference>
<evidence type="ECO:0000259" key="7">
    <source>
        <dbReference type="Pfam" id="PF00441"/>
    </source>
</evidence>
<keyword evidence="4 6" id="KW-0274">FAD</keyword>
<dbReference type="Pfam" id="PF02770">
    <property type="entry name" value="Acyl-CoA_dh_M"/>
    <property type="match status" value="1"/>
</dbReference>
<feature type="domain" description="Acyl-CoA oxidase/dehydrogenase middle" evidence="8">
    <location>
        <begin position="127"/>
        <end position="221"/>
    </location>
</feature>
<keyword evidence="3 6" id="KW-0285">Flavoprotein</keyword>
<evidence type="ECO:0000256" key="4">
    <source>
        <dbReference type="ARBA" id="ARBA00022827"/>
    </source>
</evidence>
<evidence type="ECO:0000256" key="1">
    <source>
        <dbReference type="ARBA" id="ARBA00001974"/>
    </source>
</evidence>